<dbReference type="InterPro" id="IPR039361">
    <property type="entry name" value="Cyclin"/>
</dbReference>
<feature type="region of interest" description="Disordered" evidence="5">
    <location>
        <begin position="301"/>
        <end position="328"/>
    </location>
</feature>
<dbReference type="OrthoDB" id="5590282at2759"/>
<dbReference type="SMART" id="SM01332">
    <property type="entry name" value="Cyclin_C"/>
    <property type="match status" value="1"/>
</dbReference>
<dbReference type="AlphaFoldDB" id="A0A2X0MXR2"/>
<evidence type="ECO:0000256" key="1">
    <source>
        <dbReference type="ARBA" id="ARBA00022618"/>
    </source>
</evidence>
<comment type="similarity">
    <text evidence="4">Belongs to the cyclin family.</text>
</comment>
<dbReference type="Pfam" id="PF00134">
    <property type="entry name" value="Cyclin_N"/>
    <property type="match status" value="1"/>
</dbReference>
<evidence type="ECO:0000313" key="9">
    <source>
        <dbReference type="Proteomes" id="UP000249723"/>
    </source>
</evidence>
<feature type="compositionally biased region" description="Low complexity" evidence="5">
    <location>
        <begin position="130"/>
        <end position="148"/>
    </location>
</feature>
<dbReference type="CDD" id="cd20512">
    <property type="entry name" value="CYCLIN_CLBs_yeast_rpt2"/>
    <property type="match status" value="1"/>
</dbReference>
<evidence type="ECO:0000256" key="2">
    <source>
        <dbReference type="ARBA" id="ARBA00023127"/>
    </source>
</evidence>
<dbReference type="InterPro" id="IPR006671">
    <property type="entry name" value="Cyclin_N"/>
</dbReference>
<accession>A0A2X0MXR2</accession>
<dbReference type="PANTHER" id="PTHR10177">
    <property type="entry name" value="CYCLINS"/>
    <property type="match status" value="1"/>
</dbReference>
<sequence length="670" mass="73130">MVGRCVRVCPTVLGPRDGCSLTQLTRRTTRRSAVPVGTGTENEQSLKAGLAHAPSAALAGKQPIALKPSALALATTTRGHPLTNGTKPINVLGVKSSNASTAGATTAAATVNLRKRSAFADVTNGAKAKAAATAPASATTASATASTSNLDAAPHASSSTTTRRTYRTRSSTGGSAMKDEEHDHTSVGPSDELAPEDYDDHAMAIDEPAATAAPVRQIRPMRKVSIGGKVSAEAFVAATRRPALAPKRVNASTTSTTTVSHRSTTIATTATSAATLRARQRRELAELAAKAAADELELARQEEAEAQHRSKKLRTSEPEYHEYDDEEDADAYDEAVDVAEKPPGLDHMPAKDEGWEDLDEGDEEDPLMVSAYVVEVYDYLKELELTTMPETDYMANQNEITWKMRGILIDWLVEIHTKFRLLPETIFLATNIIDRFLSTRVVSLVKFQLVGVTALFIAAKYEEVVCPSVANFLYMTDGGYGDDEILKAERYVLSMIEFNLSYPNPINFLRRISKADGYDIQSRTMAKFLMEISIVDHKFMGCPPSLIAAAGNWLARKVLDKGPWDANLVHYSGYSEEELKPTAQLMLDYVVRTSPTLSSDKTPAMINNPLQTSPAAHEVEHPNFIKKYAAKKFFRASTQCRKWAEEHFGPTEVFNPKKRKVERIARPALL</sequence>
<dbReference type="Gene3D" id="1.10.472.10">
    <property type="entry name" value="Cyclin-like"/>
    <property type="match status" value="2"/>
</dbReference>
<evidence type="ECO:0000259" key="7">
    <source>
        <dbReference type="SMART" id="SM01332"/>
    </source>
</evidence>
<protein>
    <submittedName>
        <fullName evidence="8">BZ3500_MvSof-1268-A1-R1_Chr4-2g06981 protein</fullName>
    </submittedName>
</protein>
<feature type="domain" description="Cyclin-like" evidence="6">
    <location>
        <begin position="507"/>
        <end position="588"/>
    </location>
</feature>
<dbReference type="Pfam" id="PF02984">
    <property type="entry name" value="Cyclin_C"/>
    <property type="match status" value="1"/>
</dbReference>
<proteinExistence type="inferred from homology"/>
<dbReference type="SUPFAM" id="SSF47954">
    <property type="entry name" value="Cyclin-like"/>
    <property type="match status" value="2"/>
</dbReference>
<reference evidence="9" key="1">
    <citation type="submission" date="2016-10" db="EMBL/GenBank/DDBJ databases">
        <authorList>
            <person name="Jeantristanb JTB J.-T."/>
            <person name="Ricardo R."/>
        </authorList>
    </citation>
    <scope>NUCLEOTIDE SEQUENCE [LARGE SCALE GENOMIC DNA]</scope>
</reference>
<organism evidence="8 9">
    <name type="scientific">Microbotryum saponariae</name>
    <dbReference type="NCBI Taxonomy" id="289078"/>
    <lineage>
        <taxon>Eukaryota</taxon>
        <taxon>Fungi</taxon>
        <taxon>Dikarya</taxon>
        <taxon>Basidiomycota</taxon>
        <taxon>Pucciniomycotina</taxon>
        <taxon>Microbotryomycetes</taxon>
        <taxon>Microbotryales</taxon>
        <taxon>Microbotryaceae</taxon>
        <taxon>Microbotryum</taxon>
    </lineage>
</organism>
<name>A0A2X0MXR2_9BASI</name>
<evidence type="ECO:0000256" key="5">
    <source>
        <dbReference type="SAM" id="MobiDB-lite"/>
    </source>
</evidence>
<evidence type="ECO:0000313" key="8">
    <source>
        <dbReference type="EMBL" id="SCZ97085.1"/>
    </source>
</evidence>
<gene>
    <name evidence="8" type="ORF">BZ3500_MVSOF-1268-A1-R1_CHR4-2G06981</name>
</gene>
<feature type="compositionally biased region" description="Low complexity" evidence="5">
    <location>
        <begin position="157"/>
        <end position="175"/>
    </location>
</feature>
<feature type="region of interest" description="Disordered" evidence="5">
    <location>
        <begin position="130"/>
        <end position="196"/>
    </location>
</feature>
<keyword evidence="2 4" id="KW-0195">Cyclin</keyword>
<dbReference type="STRING" id="289078.A0A2X0MXR2"/>
<evidence type="ECO:0000256" key="4">
    <source>
        <dbReference type="RuleBase" id="RU000383"/>
    </source>
</evidence>
<feature type="domain" description="Cyclin-like" evidence="6">
    <location>
        <begin position="410"/>
        <end position="494"/>
    </location>
</feature>
<keyword evidence="9" id="KW-1185">Reference proteome</keyword>
<dbReference type="CDD" id="cd20568">
    <property type="entry name" value="CYCLIN_CLBs_yeast_rpt1"/>
    <property type="match status" value="1"/>
</dbReference>
<feature type="domain" description="Cyclin C-terminal" evidence="7">
    <location>
        <begin position="503"/>
        <end position="642"/>
    </location>
</feature>
<evidence type="ECO:0000259" key="6">
    <source>
        <dbReference type="SMART" id="SM00385"/>
    </source>
</evidence>
<dbReference type="InterPro" id="IPR036915">
    <property type="entry name" value="Cyclin-like_sf"/>
</dbReference>
<dbReference type="InterPro" id="IPR013763">
    <property type="entry name" value="Cyclin-like_dom"/>
</dbReference>
<dbReference type="FunFam" id="1.10.472.10:FF:000001">
    <property type="entry name" value="G2/mitotic-specific cyclin"/>
    <property type="match status" value="1"/>
</dbReference>
<dbReference type="Proteomes" id="UP000249723">
    <property type="component" value="Unassembled WGS sequence"/>
</dbReference>
<dbReference type="GO" id="GO:0051301">
    <property type="term" value="P:cell division"/>
    <property type="evidence" value="ECO:0007669"/>
    <property type="project" value="UniProtKB-KW"/>
</dbReference>
<keyword evidence="1" id="KW-0132">Cell division</keyword>
<feature type="compositionally biased region" description="Basic and acidic residues" evidence="5">
    <location>
        <begin position="301"/>
        <end position="321"/>
    </location>
</feature>
<keyword evidence="3" id="KW-0131">Cell cycle</keyword>
<dbReference type="SMART" id="SM00385">
    <property type="entry name" value="CYCLIN"/>
    <property type="match status" value="2"/>
</dbReference>
<dbReference type="InterPro" id="IPR004367">
    <property type="entry name" value="Cyclin_C-dom"/>
</dbReference>
<dbReference type="EMBL" id="FMWP01000092">
    <property type="protein sequence ID" value="SCZ97085.1"/>
    <property type="molecule type" value="Genomic_DNA"/>
</dbReference>
<evidence type="ECO:0000256" key="3">
    <source>
        <dbReference type="ARBA" id="ARBA00023306"/>
    </source>
</evidence>